<keyword evidence="2" id="KW-0812">Transmembrane</keyword>
<proteinExistence type="inferred from homology"/>
<dbReference type="EMBL" id="AMWK01000015">
    <property type="protein sequence ID" value="ENY53691.1"/>
    <property type="molecule type" value="Genomic_DNA"/>
</dbReference>
<keyword evidence="2" id="KW-1133">Transmembrane helix</keyword>
<evidence type="ECO:0000256" key="1">
    <source>
        <dbReference type="ARBA" id="ARBA00006539"/>
    </source>
</evidence>
<dbReference type="AlphaFoldDB" id="N9UAH0"/>
<dbReference type="NCBIfam" id="NF046004">
    <property type="entry name" value="ICE_Mbov_0401"/>
    <property type="match status" value="1"/>
</dbReference>
<reference evidence="3 4" key="1">
    <citation type="journal article" date="2013" name="Genome Announc.">
        <title>Draft Genome Sequences of Mycoplasma alkalescens, Mycoplasma arginini, and Mycoplasma bovigenitalium, Three Species with Equivocal Pathogenic Status for Cattle.</title>
        <authorList>
            <person name="Manso-Silvan L."/>
            <person name="Tardy F."/>
            <person name="Baranowski E."/>
            <person name="Barre A."/>
            <person name="Blanchard A."/>
            <person name="Breton M."/>
            <person name="Couture C."/>
            <person name="Citti C."/>
            <person name="Dordet-Frisoni E."/>
            <person name="Dupuy V."/>
            <person name="Gaurivaud P."/>
            <person name="Jacob D."/>
            <person name="Lemaitre C."/>
            <person name="Nikolski M."/>
            <person name="Nouvel L.X."/>
            <person name="Poumarat F."/>
            <person name="Thebault P."/>
            <person name="Theil S."/>
            <person name="Thiaucourt F."/>
            <person name="Sirand-Pugnet P."/>
        </authorList>
    </citation>
    <scope>NUCLEOTIDE SEQUENCE [LARGE SCALE GENOMIC DNA]</scope>
    <source>
        <strain evidence="3 4">14918</strain>
    </source>
</reference>
<comment type="caution">
    <text evidence="3">The sequence shown here is derived from an EMBL/GenBank/DDBJ whole genome shotgun (WGS) entry which is preliminary data.</text>
</comment>
<sequence length="392" mass="46321">MIGNYDSNVLNLIKKDIEQADLNFRNSKERWNQNLWVHSMIKKKIILKNGILFVFVTKYIKKSKQKPNKTYIFDQHPLLENKNKNIDFSIVDSVIQDFLNGYSYRKNAQKHNISLSSVFKIIKNSNPSKNNLISFKNRLNNSSNNIVYISVDDTYHRYYFQKNIVRKIKFKVINFFMLDKNKKLINKNHFLIIDDPSNKINYPISVLSEKIKKIVSHCYGDKIQLVVTGDGATWIKNLATKLEAKYILCRFHIFQKLRVIFNNSSELKLMLKKYFDETGITLDKIINKLLKNQKYKDLIKLLKNTLGDLKEYFNSTRWNHLLNFYKYLKNNLKGLIDVPIDDNIYFGNVAESFVSHLIKKKIKRYWATYSIKSILLLITSSTVGLYVENYIF</sequence>
<keyword evidence="2" id="KW-0472">Membrane</keyword>
<evidence type="ECO:0000313" key="3">
    <source>
        <dbReference type="EMBL" id="ENY53691.1"/>
    </source>
</evidence>
<dbReference type="Pfam" id="PF06782">
    <property type="entry name" value="UPF0236"/>
    <property type="match status" value="1"/>
</dbReference>
<dbReference type="InterPro" id="IPR009620">
    <property type="entry name" value="UPF0236"/>
</dbReference>
<name>N9UAH0_9BACT</name>
<evidence type="ECO:0000256" key="2">
    <source>
        <dbReference type="SAM" id="Phobius"/>
    </source>
</evidence>
<protein>
    <recommendedName>
        <fullName evidence="5">Transposase</fullName>
    </recommendedName>
</protein>
<dbReference type="OrthoDB" id="394306at2"/>
<accession>N9UAH0</accession>
<dbReference type="Proteomes" id="UP000013137">
    <property type="component" value="Unassembled WGS sequence"/>
</dbReference>
<dbReference type="RefSeq" id="WP_002882083.1">
    <property type="nucleotide sequence ID" value="NZ_AMWK01000015.1"/>
</dbReference>
<gene>
    <name evidence="3" type="ORF">MALK_6390</name>
</gene>
<organism evidence="3 4">
    <name type="scientific">Metamycoplasma alkalescens 14918</name>
    <dbReference type="NCBI Taxonomy" id="1188234"/>
    <lineage>
        <taxon>Bacteria</taxon>
        <taxon>Bacillati</taxon>
        <taxon>Mycoplasmatota</taxon>
        <taxon>Mycoplasmoidales</taxon>
        <taxon>Metamycoplasmataceae</taxon>
        <taxon>Metamycoplasma</taxon>
    </lineage>
</organism>
<dbReference type="PATRIC" id="fig|1188234.3.peg.613"/>
<evidence type="ECO:0000313" key="4">
    <source>
        <dbReference type="Proteomes" id="UP000013137"/>
    </source>
</evidence>
<comment type="similarity">
    <text evidence="1">Belongs to the UPF0236 family.</text>
</comment>
<keyword evidence="4" id="KW-1185">Reference proteome</keyword>
<evidence type="ECO:0008006" key="5">
    <source>
        <dbReference type="Google" id="ProtNLM"/>
    </source>
</evidence>
<feature type="transmembrane region" description="Helical" evidence="2">
    <location>
        <begin position="366"/>
        <end position="387"/>
    </location>
</feature>